<dbReference type="SMART" id="SM00327">
    <property type="entry name" value="VWA"/>
    <property type="match status" value="1"/>
</dbReference>
<feature type="non-terminal residue" evidence="3">
    <location>
        <position position="479"/>
    </location>
</feature>
<comment type="caution">
    <text evidence="3">The sequence shown here is derived from an EMBL/GenBank/DDBJ whole genome shotgun (WGS) entry which is preliminary data.</text>
</comment>
<dbReference type="AlphaFoldDB" id="A0A8S4N238"/>
<accession>A0A8S4N238</accession>
<keyword evidence="1" id="KW-0472">Membrane</keyword>
<dbReference type="EMBL" id="CAIIXF020000001">
    <property type="protein sequence ID" value="CAH1774882.1"/>
    <property type="molecule type" value="Genomic_DNA"/>
</dbReference>
<dbReference type="InterPro" id="IPR050525">
    <property type="entry name" value="ECM_Assembly_Org"/>
</dbReference>
<evidence type="ECO:0000313" key="4">
    <source>
        <dbReference type="Proteomes" id="UP000749559"/>
    </source>
</evidence>
<gene>
    <name evidence="3" type="ORF">OFUS_LOCUS2255</name>
</gene>
<proteinExistence type="predicted"/>
<dbReference type="Proteomes" id="UP000749559">
    <property type="component" value="Unassembled WGS sequence"/>
</dbReference>
<feature type="non-terminal residue" evidence="3">
    <location>
        <position position="1"/>
    </location>
</feature>
<dbReference type="InterPro" id="IPR002035">
    <property type="entry name" value="VWF_A"/>
</dbReference>
<sequence length="479" mass="53514">CFLLENVIRFVIEMSLFVTVCWLFLGLGLLSHTVNGIDFKGLLKILGSVTPDEILSKEAKAIQGRSGFEQNTDLCFIVQISCPSNKRVLNKIIEDINRIISNVGNQSCYTIIIYSKTAKKFIDWTDAKKQLIKKFKPPRKCDDCQAQLPTALDLCKKQLKEKNENSRDIVPDVIVTYTDGLSFISKFDKTYQITTVIPKLLEVKQCPNTAGRAFKVGDYSYASDEWTLLEFDNTNILNYIHIKNLNINPHAVEIPAVEGITKEGDPIICPHCCNADVVIIIDRSESILLPDIENVLKFFEDFIMALKYKILPLAPPGPGLRFAILTYNCPVYIHCHLGANNHTGLIKCVKGIPHATGKYTNTADALKEAHKQFSLYGRNSVEVREIVIIATDGRTWECNARTVSDPPTATIAAAKDLKDAGKEIYVYGLPNHKGLVDGCKREWIHVASDPKACHIIDFTEGTFSEEDLLLGGTHLVKEI</sequence>
<dbReference type="Pfam" id="PF00092">
    <property type="entry name" value="VWA"/>
    <property type="match status" value="2"/>
</dbReference>
<reference evidence="3" key="1">
    <citation type="submission" date="2022-03" db="EMBL/GenBank/DDBJ databases">
        <authorList>
            <person name="Martin C."/>
        </authorList>
    </citation>
    <scope>NUCLEOTIDE SEQUENCE</scope>
</reference>
<feature type="transmembrane region" description="Helical" evidence="1">
    <location>
        <begin position="7"/>
        <end position="30"/>
    </location>
</feature>
<dbReference type="CDD" id="cd01450">
    <property type="entry name" value="vWFA_subfamily_ECM"/>
    <property type="match status" value="1"/>
</dbReference>
<protein>
    <recommendedName>
        <fullName evidence="2">VWFA domain-containing protein</fullName>
    </recommendedName>
</protein>
<name>A0A8S4N238_OWEFU</name>
<dbReference type="InterPro" id="IPR036465">
    <property type="entry name" value="vWFA_dom_sf"/>
</dbReference>
<dbReference type="OrthoDB" id="9944853at2759"/>
<evidence type="ECO:0000256" key="1">
    <source>
        <dbReference type="SAM" id="Phobius"/>
    </source>
</evidence>
<dbReference type="PROSITE" id="PS50234">
    <property type="entry name" value="VWFA"/>
    <property type="match status" value="1"/>
</dbReference>
<evidence type="ECO:0000259" key="2">
    <source>
        <dbReference type="PROSITE" id="PS50234"/>
    </source>
</evidence>
<dbReference type="PANTHER" id="PTHR24020">
    <property type="entry name" value="COLLAGEN ALPHA"/>
    <property type="match status" value="1"/>
</dbReference>
<keyword evidence="1" id="KW-1133">Transmembrane helix</keyword>
<keyword evidence="1" id="KW-0812">Transmembrane</keyword>
<organism evidence="3 4">
    <name type="scientific">Owenia fusiformis</name>
    <name type="common">Polychaete worm</name>
    <dbReference type="NCBI Taxonomy" id="6347"/>
    <lineage>
        <taxon>Eukaryota</taxon>
        <taxon>Metazoa</taxon>
        <taxon>Spiralia</taxon>
        <taxon>Lophotrochozoa</taxon>
        <taxon>Annelida</taxon>
        <taxon>Polychaeta</taxon>
        <taxon>Sedentaria</taxon>
        <taxon>Canalipalpata</taxon>
        <taxon>Sabellida</taxon>
        <taxon>Oweniida</taxon>
        <taxon>Oweniidae</taxon>
        <taxon>Owenia</taxon>
    </lineage>
</organism>
<dbReference type="SUPFAM" id="SSF53300">
    <property type="entry name" value="vWA-like"/>
    <property type="match status" value="2"/>
</dbReference>
<feature type="domain" description="VWFA" evidence="2">
    <location>
        <begin position="276"/>
        <end position="479"/>
    </location>
</feature>
<evidence type="ECO:0000313" key="3">
    <source>
        <dbReference type="EMBL" id="CAH1774882.1"/>
    </source>
</evidence>
<keyword evidence="4" id="KW-1185">Reference proteome</keyword>
<dbReference type="PANTHER" id="PTHR24020:SF84">
    <property type="entry name" value="VWFA DOMAIN-CONTAINING PROTEIN"/>
    <property type="match status" value="1"/>
</dbReference>
<dbReference type="Gene3D" id="3.40.50.410">
    <property type="entry name" value="von Willebrand factor, type A domain"/>
    <property type="match status" value="2"/>
</dbReference>